<dbReference type="Pfam" id="PF20430">
    <property type="entry name" value="Eplus_motif"/>
    <property type="match status" value="1"/>
</dbReference>
<comment type="caution">
    <text evidence="16">The sequence shown here is derived from an EMBL/GenBank/DDBJ whole genome shotgun (WGS) entry which is preliminary data.</text>
</comment>
<organism evidence="16">
    <name type="scientific">Zea mays</name>
    <name type="common">Maize</name>
    <dbReference type="NCBI Taxonomy" id="4577"/>
    <lineage>
        <taxon>Eukaryota</taxon>
        <taxon>Viridiplantae</taxon>
        <taxon>Streptophyta</taxon>
        <taxon>Embryophyta</taxon>
        <taxon>Tracheophyta</taxon>
        <taxon>Spermatophyta</taxon>
        <taxon>Magnoliopsida</taxon>
        <taxon>Liliopsida</taxon>
        <taxon>Poales</taxon>
        <taxon>Poaceae</taxon>
        <taxon>PACMAD clade</taxon>
        <taxon>Panicoideae</taxon>
        <taxon>Andropogonodae</taxon>
        <taxon>Andropogoneae</taxon>
        <taxon>Tripsacinae</taxon>
        <taxon>Zea</taxon>
    </lineage>
</organism>
<evidence type="ECO:0000256" key="2">
    <source>
        <dbReference type="ARBA" id="ARBA00004653"/>
    </source>
</evidence>
<dbReference type="InterPro" id="IPR011990">
    <property type="entry name" value="TPR-like_helical_dom_sf"/>
</dbReference>
<evidence type="ECO:0000256" key="11">
    <source>
        <dbReference type="ARBA" id="ARBA00023136"/>
    </source>
</evidence>
<dbReference type="NCBIfam" id="TIGR00756">
    <property type="entry name" value="PPR"/>
    <property type="match status" value="4"/>
</dbReference>
<evidence type="ECO:0000256" key="12">
    <source>
        <dbReference type="PROSITE-ProRule" id="PRU00708"/>
    </source>
</evidence>
<dbReference type="Gene3D" id="1.25.40.10">
    <property type="entry name" value="Tetratricopeptide repeat domain"/>
    <property type="match status" value="3"/>
</dbReference>
<evidence type="ECO:0000256" key="6">
    <source>
        <dbReference type="ARBA" id="ARBA00022729"/>
    </source>
</evidence>
<keyword evidence="10 13" id="KW-1133">Transmembrane helix</keyword>
<gene>
    <name evidence="16" type="primary">TMN1_1</name>
    <name evidence="16" type="ORF">Zm00014a_007910</name>
</gene>
<feature type="signal peptide" evidence="14">
    <location>
        <begin position="1"/>
        <end position="23"/>
    </location>
</feature>
<feature type="repeat" description="PPR" evidence="12">
    <location>
        <begin position="660"/>
        <end position="690"/>
    </location>
</feature>
<dbReference type="InterPro" id="IPR032867">
    <property type="entry name" value="DYW_dom"/>
</dbReference>
<feature type="transmembrane region" description="Helical" evidence="13">
    <location>
        <begin position="447"/>
        <end position="474"/>
    </location>
</feature>
<dbReference type="Pfam" id="PF13041">
    <property type="entry name" value="PPR_2"/>
    <property type="match status" value="2"/>
</dbReference>
<dbReference type="InterPro" id="IPR004240">
    <property type="entry name" value="EMP70"/>
</dbReference>
<protein>
    <submittedName>
        <fullName evidence="16">Transmembrane 9 superfamily member 1</fullName>
    </submittedName>
</protein>
<comment type="subcellular location">
    <subcellularLocation>
        <location evidence="1">Endosome membrane</location>
        <topology evidence="1">Multi-pass membrane protein</topology>
    </subcellularLocation>
    <subcellularLocation>
        <location evidence="2">Golgi apparatus membrane</location>
        <topology evidence="2">Multi-pass membrane protein</topology>
    </subcellularLocation>
</comment>
<comment type="similarity">
    <text evidence="4">Belongs to the PPR family. PCMP-H subfamily.</text>
</comment>
<reference evidence="16" key="1">
    <citation type="journal article" date="2018" name="Nat. Genet.">
        <title>Extensive intraspecific gene order and gene structural variations between Mo17 and other maize genomes.</title>
        <authorList>
            <person name="Sun S."/>
            <person name="Zhou Y."/>
            <person name="Chen J."/>
            <person name="Shi J."/>
            <person name="Zhao H."/>
            <person name="Zhao H."/>
            <person name="Song W."/>
            <person name="Zhang M."/>
            <person name="Cui Y."/>
            <person name="Dong X."/>
            <person name="Liu H."/>
            <person name="Ma X."/>
            <person name="Jiao Y."/>
            <person name="Wang B."/>
            <person name="Wei X."/>
            <person name="Stein J.C."/>
            <person name="Glaubitz J.C."/>
            <person name="Lu F."/>
            <person name="Yu G."/>
            <person name="Liang C."/>
            <person name="Fengler K."/>
            <person name="Li B."/>
            <person name="Rafalski A."/>
            <person name="Schnable P.S."/>
            <person name="Ware D.H."/>
            <person name="Buckler E.S."/>
            <person name="Lai J."/>
        </authorList>
    </citation>
    <scope>NUCLEOTIDE SEQUENCE [LARGE SCALE GENOMIC DNA]</scope>
    <source>
        <tissue evidence="16">Seedling</tissue>
    </source>
</reference>
<feature type="domain" description="DYW" evidence="15">
    <location>
        <begin position="974"/>
        <end position="1067"/>
    </location>
</feature>
<dbReference type="InterPro" id="IPR046849">
    <property type="entry name" value="E2_motif"/>
</dbReference>
<dbReference type="InterPro" id="IPR046848">
    <property type="entry name" value="E_motif"/>
</dbReference>
<comment type="similarity">
    <text evidence="3">Belongs to the nonaspanin (TM9SF) (TC 9.A.2) family.</text>
</comment>
<feature type="transmembrane region" description="Helical" evidence="13">
    <location>
        <begin position="327"/>
        <end position="350"/>
    </location>
</feature>
<feature type="transmembrane region" description="Helical" evidence="13">
    <location>
        <begin position="291"/>
        <end position="321"/>
    </location>
</feature>
<evidence type="ECO:0000313" key="16">
    <source>
        <dbReference type="EMBL" id="PWZ22798.1"/>
    </source>
</evidence>
<dbReference type="Pfam" id="PF20431">
    <property type="entry name" value="E_motif"/>
    <property type="match status" value="1"/>
</dbReference>
<evidence type="ECO:0000256" key="13">
    <source>
        <dbReference type="SAM" id="Phobius"/>
    </source>
</evidence>
<dbReference type="FunFam" id="1.25.40.10:FF:000690">
    <property type="entry name" value="Pentatricopeptide repeat-containing protein"/>
    <property type="match status" value="1"/>
</dbReference>
<dbReference type="Pfam" id="PF02990">
    <property type="entry name" value="EMP70"/>
    <property type="match status" value="1"/>
</dbReference>
<feature type="repeat" description="PPR" evidence="12">
    <location>
        <begin position="625"/>
        <end position="659"/>
    </location>
</feature>
<feature type="chain" id="PRO_5017927755" evidence="14">
    <location>
        <begin position="24"/>
        <end position="1067"/>
    </location>
</feature>
<dbReference type="AlphaFoldDB" id="A0A3L6EQ63"/>
<feature type="transmembrane region" description="Helical" evidence="13">
    <location>
        <begin position="225"/>
        <end position="247"/>
    </location>
</feature>
<feature type="repeat" description="PPR" evidence="12">
    <location>
        <begin position="760"/>
        <end position="794"/>
    </location>
</feature>
<proteinExistence type="inferred from homology"/>
<keyword evidence="8" id="KW-0967">Endosome</keyword>
<dbReference type="Proteomes" id="UP000251960">
    <property type="component" value="Chromosome 5"/>
</dbReference>
<dbReference type="Pfam" id="PF14432">
    <property type="entry name" value="DYW_deaminase"/>
    <property type="match status" value="1"/>
</dbReference>
<feature type="transmembrane region" description="Helical" evidence="13">
    <location>
        <begin position="486"/>
        <end position="512"/>
    </location>
</feature>
<accession>A0A3L6EQ63</accession>
<dbReference type="PANTHER" id="PTHR10766">
    <property type="entry name" value="TRANSMEMBRANE 9 SUPERFAMILY PROTEIN"/>
    <property type="match status" value="1"/>
</dbReference>
<keyword evidence="5 13" id="KW-0812">Transmembrane</keyword>
<dbReference type="PANTHER" id="PTHR10766:SF41">
    <property type="entry name" value="TRANSMEMBRANE 9 SUPERFAMILY MEMBER 3"/>
    <property type="match status" value="1"/>
</dbReference>
<evidence type="ECO:0000256" key="9">
    <source>
        <dbReference type="ARBA" id="ARBA00022946"/>
    </source>
</evidence>
<dbReference type="GO" id="GO:0003729">
    <property type="term" value="F:mRNA binding"/>
    <property type="evidence" value="ECO:0007669"/>
    <property type="project" value="UniProtKB-ARBA"/>
</dbReference>
<feature type="transmembrane region" description="Helical" evidence="13">
    <location>
        <begin position="524"/>
        <end position="543"/>
    </location>
</feature>
<dbReference type="PROSITE" id="PS51375">
    <property type="entry name" value="PPR"/>
    <property type="match status" value="4"/>
</dbReference>
<evidence type="ECO:0000256" key="7">
    <source>
        <dbReference type="ARBA" id="ARBA00022737"/>
    </source>
</evidence>
<evidence type="ECO:0000256" key="14">
    <source>
        <dbReference type="SAM" id="SignalP"/>
    </source>
</evidence>
<feature type="transmembrane region" description="Helical" evidence="13">
    <location>
        <begin position="370"/>
        <end position="395"/>
    </location>
</feature>
<dbReference type="SUPFAM" id="SSF48452">
    <property type="entry name" value="TPR-like"/>
    <property type="match status" value="1"/>
</dbReference>
<dbReference type="GO" id="GO:0008270">
    <property type="term" value="F:zinc ion binding"/>
    <property type="evidence" value="ECO:0007669"/>
    <property type="project" value="InterPro"/>
</dbReference>
<evidence type="ECO:0000256" key="1">
    <source>
        <dbReference type="ARBA" id="ARBA00004337"/>
    </source>
</evidence>
<feature type="repeat" description="PPR" evidence="12">
    <location>
        <begin position="795"/>
        <end position="829"/>
    </location>
</feature>
<dbReference type="Pfam" id="PF01535">
    <property type="entry name" value="PPR"/>
    <property type="match status" value="3"/>
</dbReference>
<evidence type="ECO:0000259" key="15">
    <source>
        <dbReference type="Pfam" id="PF14432"/>
    </source>
</evidence>
<evidence type="ECO:0000256" key="5">
    <source>
        <dbReference type="ARBA" id="ARBA00022692"/>
    </source>
</evidence>
<dbReference type="FunFam" id="1.25.40.10:FF:000348">
    <property type="entry name" value="Pentatricopeptide repeat-containing protein chloroplastic"/>
    <property type="match status" value="1"/>
</dbReference>
<keyword evidence="9" id="KW-0809">Transit peptide</keyword>
<dbReference type="InterPro" id="IPR002885">
    <property type="entry name" value="PPR_rpt"/>
</dbReference>
<dbReference type="GO" id="GO:0010008">
    <property type="term" value="C:endosome membrane"/>
    <property type="evidence" value="ECO:0007669"/>
    <property type="project" value="UniProtKB-SubCell"/>
</dbReference>
<name>A0A3L6EQ63_MAIZE</name>
<keyword evidence="11 13" id="KW-0472">Membrane</keyword>
<keyword evidence="6 14" id="KW-0732">Signal</keyword>
<evidence type="ECO:0000256" key="8">
    <source>
        <dbReference type="ARBA" id="ARBA00022753"/>
    </source>
</evidence>
<evidence type="ECO:0000256" key="4">
    <source>
        <dbReference type="ARBA" id="ARBA00006643"/>
    </source>
</evidence>
<feature type="transmembrane region" description="Helical" evidence="13">
    <location>
        <begin position="555"/>
        <end position="578"/>
    </location>
</feature>
<evidence type="ECO:0000256" key="3">
    <source>
        <dbReference type="ARBA" id="ARBA00005227"/>
    </source>
</evidence>
<dbReference type="EMBL" id="NCVQ01000006">
    <property type="protein sequence ID" value="PWZ22798.1"/>
    <property type="molecule type" value="Genomic_DNA"/>
</dbReference>
<feature type="transmembrane region" description="Helical" evidence="13">
    <location>
        <begin position="401"/>
        <end position="426"/>
    </location>
</feature>
<keyword evidence="7" id="KW-0677">Repeat</keyword>
<dbReference type="ExpressionAtlas" id="A0A3L6EQ63">
    <property type="expression patterns" value="baseline and differential"/>
</dbReference>
<evidence type="ECO:0000256" key="10">
    <source>
        <dbReference type="ARBA" id="ARBA00022989"/>
    </source>
</evidence>
<sequence>MASAAGAAFAAITLLILVPLTAASDSDHKPIAVGSEMDGEKQQCGSLQAIVSISNLLTLDRSKCIFYDYFFFVAFSSENHVHKWGGLGEVLGGNELIDSQIDIKFGKNVDKATICSLDLDLVKAKQLSDAIENSYWFEFFIGFVGEADRNNDNKYFLFTHKNIVIRYNGNQIIHVNLTQESPKLIDVNKALDMTYSVKWEPTNITFAHRFDVYLDYPFFEHQIHWFSIFNSFMMVIFLTGLVSMILMRTLRNDYAKYARDDDDIETLERDVNEESGWKLVHGDVFRPPCNLVLLSALVGIGTQLAALILLVILLAIIGMLYIGRGAIVTTFIVCYALTSFISGYVSGALYSRHGGAGKNWIKAMAMTASLFPFMCFGIGLVLNTIAIFYGSLAAIPFGTMVVVFILWAFISFPLALLGTVVGRNWSGAPNNPCRVKTIPRPIPEKKWYLTPSVIALMGGLLPFGSIFIEMYFVFTSFWNYKVYYVYGFMLLVFLILIIVTICVTIVGTYFLLNAENYHWQWTSFFSAASTAVYVYLYSIYYYHMKTKMSGFFQTSFYFGYTLMFCLGLGTLCGAVGYLGSTLFALKHGALAHPVVTNCLLKLYCALGMLSDARRVFDTSGATSLDAFSWNTMVSGYGKCGDLEAAREVFVRMPERGLVSWSAMIDACIRAGEFSEALRMFDQMMGNGFRPDAVVLSSVLKACAHLGALERGRWVHRFLKAEGLGRSPDNVMLETALVDMYCKCGCMDEAWWVFDGVQSQDVVLWNAMIGGLAMNGHGKRALELFRRMLDMGFVPNESTFVVVLCACTHTGRVDEGKEIFRSMCDHGIEPRREHYGCLADLLGRAGLLEEAEAVLLDMPMEPHASQWGALMSSCLMHNNVGVGERVGKKLIELEPDDGGRYVVLFNLYAVNGLWEDAKALRKMMEERGAKKETGLSFIEWNGLVHEFRSGDTRHPQTRQIYALLEDMEQRLQLIGYVKDTSQVLMDMDDEEDKGNTLSYHSERLALAFGILNTPRHMPIRIVKNLRVCRDCHVYAKLVSKLYQREIIMRDRHRFHLFRGGVCSCNDFW</sequence>
<dbReference type="GO" id="GO:0000139">
    <property type="term" value="C:Golgi membrane"/>
    <property type="evidence" value="ECO:0007669"/>
    <property type="project" value="UniProtKB-SubCell"/>
</dbReference>